<organism evidence="1 2">
    <name type="scientific">Parasponia andersonii</name>
    <name type="common">Sponia andersonii</name>
    <dbReference type="NCBI Taxonomy" id="3476"/>
    <lineage>
        <taxon>Eukaryota</taxon>
        <taxon>Viridiplantae</taxon>
        <taxon>Streptophyta</taxon>
        <taxon>Embryophyta</taxon>
        <taxon>Tracheophyta</taxon>
        <taxon>Spermatophyta</taxon>
        <taxon>Magnoliopsida</taxon>
        <taxon>eudicotyledons</taxon>
        <taxon>Gunneridae</taxon>
        <taxon>Pentapetalae</taxon>
        <taxon>rosids</taxon>
        <taxon>fabids</taxon>
        <taxon>Rosales</taxon>
        <taxon>Cannabaceae</taxon>
        <taxon>Parasponia</taxon>
    </lineage>
</organism>
<name>A0A2P5C8X5_PARAD</name>
<protein>
    <submittedName>
        <fullName evidence="1">Uncharacterized protein</fullName>
    </submittedName>
</protein>
<dbReference type="Proteomes" id="UP000237105">
    <property type="component" value="Unassembled WGS sequence"/>
</dbReference>
<accession>A0A2P5C8X5</accession>
<sequence>MATPSNLNGSSHVYVYAERIYFPDQRLSSPKITVVFNVVRRYHCNSDTATSVQDHNSTHELDCPLHQFGSGSDGVVSALRDAVVLLAIPFRPLENLYWGKPRHLNDGDDGKRLVGGEEGMFSKISEFATRMVRDRSNLGRTSLRMRVTIENRVAVPLRFIESLLQSREQKEISESGQNLAARILEHDRRTLTSSLSPTQFAWSLSQERVTESEHESVLGSRNTVEQDGRIILTSLSLTRFISLFGQEGVTELVLRESAEMAATVRVAPAAEAAVEELEKFVCEADDDVCSGDVMTCTV</sequence>
<comment type="caution">
    <text evidence="1">The sequence shown here is derived from an EMBL/GenBank/DDBJ whole genome shotgun (WGS) entry which is preliminary data.</text>
</comment>
<evidence type="ECO:0000313" key="2">
    <source>
        <dbReference type="Proteomes" id="UP000237105"/>
    </source>
</evidence>
<proteinExistence type="predicted"/>
<dbReference type="AlphaFoldDB" id="A0A2P5C8X5"/>
<reference evidence="2" key="1">
    <citation type="submission" date="2016-06" db="EMBL/GenBank/DDBJ databases">
        <title>Parallel loss of symbiosis genes in relatives of nitrogen-fixing non-legume Parasponia.</title>
        <authorList>
            <person name="Van Velzen R."/>
            <person name="Holmer R."/>
            <person name="Bu F."/>
            <person name="Rutten L."/>
            <person name="Van Zeijl A."/>
            <person name="Liu W."/>
            <person name="Santuari L."/>
            <person name="Cao Q."/>
            <person name="Sharma T."/>
            <person name="Shen D."/>
            <person name="Roswanjaya Y."/>
            <person name="Wardhani T."/>
            <person name="Kalhor M.S."/>
            <person name="Jansen J."/>
            <person name="Van den Hoogen J."/>
            <person name="Gungor B."/>
            <person name="Hartog M."/>
            <person name="Hontelez J."/>
            <person name="Verver J."/>
            <person name="Yang W.-C."/>
            <person name="Schijlen E."/>
            <person name="Repin R."/>
            <person name="Schilthuizen M."/>
            <person name="Schranz E."/>
            <person name="Heidstra R."/>
            <person name="Miyata K."/>
            <person name="Fedorova E."/>
            <person name="Kohlen W."/>
            <person name="Bisseling T."/>
            <person name="Smit S."/>
            <person name="Geurts R."/>
        </authorList>
    </citation>
    <scope>NUCLEOTIDE SEQUENCE [LARGE SCALE GENOMIC DNA]</scope>
    <source>
        <strain evidence="2">cv. WU1-14</strain>
    </source>
</reference>
<evidence type="ECO:0000313" key="1">
    <source>
        <dbReference type="EMBL" id="PON57441.1"/>
    </source>
</evidence>
<dbReference type="OrthoDB" id="408307at2759"/>
<gene>
    <name evidence="1" type="ORF">PanWU01x14_173470</name>
</gene>
<dbReference type="EMBL" id="JXTB01000159">
    <property type="protein sequence ID" value="PON57441.1"/>
    <property type="molecule type" value="Genomic_DNA"/>
</dbReference>
<keyword evidence="2" id="KW-1185">Reference proteome</keyword>